<proteinExistence type="predicted"/>
<organism evidence="2 3">
    <name type="scientific">Callosobruchus maculatus</name>
    <name type="common">Southern cowpea weevil</name>
    <name type="synonym">Pulse bruchid</name>
    <dbReference type="NCBI Taxonomy" id="64391"/>
    <lineage>
        <taxon>Eukaryota</taxon>
        <taxon>Metazoa</taxon>
        <taxon>Ecdysozoa</taxon>
        <taxon>Arthropoda</taxon>
        <taxon>Hexapoda</taxon>
        <taxon>Insecta</taxon>
        <taxon>Pterygota</taxon>
        <taxon>Neoptera</taxon>
        <taxon>Endopterygota</taxon>
        <taxon>Coleoptera</taxon>
        <taxon>Polyphaga</taxon>
        <taxon>Cucujiformia</taxon>
        <taxon>Chrysomeloidea</taxon>
        <taxon>Chrysomelidae</taxon>
        <taxon>Bruchinae</taxon>
        <taxon>Bruchini</taxon>
        <taxon>Callosobruchus</taxon>
    </lineage>
</organism>
<dbReference type="OrthoDB" id="19923at2759"/>
<dbReference type="PROSITE" id="PS50238">
    <property type="entry name" value="RHOGAP"/>
    <property type="match status" value="1"/>
</dbReference>
<gene>
    <name evidence="2" type="ORF">CALMAC_LOCUS9363</name>
</gene>
<dbReference type="GO" id="GO:0005737">
    <property type="term" value="C:cytoplasm"/>
    <property type="evidence" value="ECO:0007669"/>
    <property type="project" value="TreeGrafter"/>
</dbReference>
<name>A0A653CIJ3_CALMS</name>
<dbReference type="GO" id="GO:0005096">
    <property type="term" value="F:GTPase activator activity"/>
    <property type="evidence" value="ECO:0007669"/>
    <property type="project" value="TreeGrafter"/>
</dbReference>
<evidence type="ECO:0000313" key="3">
    <source>
        <dbReference type="Proteomes" id="UP000410492"/>
    </source>
</evidence>
<dbReference type="Gene3D" id="1.10.555.10">
    <property type="entry name" value="Rho GTPase activation protein"/>
    <property type="match status" value="1"/>
</dbReference>
<dbReference type="AlphaFoldDB" id="A0A653CIJ3"/>
<sequence>MEKLPEDNYKVLKYIINFLSRVMERSDLNKMNAQNLAIVFGPNLVWSELVSMSLAAIGPINMFTQFLLVHQNDIFMI</sequence>
<protein>
    <recommendedName>
        <fullName evidence="1">Rho-GAP domain-containing protein</fullName>
    </recommendedName>
</protein>
<reference evidence="2 3" key="1">
    <citation type="submission" date="2019-01" db="EMBL/GenBank/DDBJ databases">
        <authorList>
            <person name="Sayadi A."/>
        </authorList>
    </citation>
    <scope>NUCLEOTIDE SEQUENCE [LARGE SCALE GENOMIC DNA]</scope>
</reference>
<dbReference type="EMBL" id="CAACVG010007928">
    <property type="protein sequence ID" value="VEN47677.1"/>
    <property type="molecule type" value="Genomic_DNA"/>
</dbReference>
<dbReference type="GO" id="GO:0007264">
    <property type="term" value="P:small GTPase-mediated signal transduction"/>
    <property type="evidence" value="ECO:0007669"/>
    <property type="project" value="TreeGrafter"/>
</dbReference>
<evidence type="ECO:0000259" key="1">
    <source>
        <dbReference type="PROSITE" id="PS50238"/>
    </source>
</evidence>
<dbReference type="GO" id="GO:2001136">
    <property type="term" value="P:negative regulation of endocytic recycling"/>
    <property type="evidence" value="ECO:0007669"/>
    <property type="project" value="TreeGrafter"/>
</dbReference>
<dbReference type="Pfam" id="PF00620">
    <property type="entry name" value="RhoGAP"/>
    <property type="match status" value="1"/>
</dbReference>
<keyword evidence="3" id="KW-1185">Reference proteome</keyword>
<dbReference type="SUPFAM" id="SSF48350">
    <property type="entry name" value="GTPase activation domain, GAP"/>
    <property type="match status" value="1"/>
</dbReference>
<dbReference type="PANTHER" id="PTHR45808:SF2">
    <property type="entry name" value="RHO GTPASE-ACTIVATING PROTEIN 68F"/>
    <property type="match status" value="1"/>
</dbReference>
<evidence type="ECO:0000313" key="2">
    <source>
        <dbReference type="EMBL" id="VEN47677.1"/>
    </source>
</evidence>
<feature type="domain" description="Rho-GAP" evidence="1">
    <location>
        <begin position="1"/>
        <end position="75"/>
    </location>
</feature>
<dbReference type="Proteomes" id="UP000410492">
    <property type="component" value="Unassembled WGS sequence"/>
</dbReference>
<dbReference type="InterPro" id="IPR008936">
    <property type="entry name" value="Rho_GTPase_activation_prot"/>
</dbReference>
<dbReference type="InterPro" id="IPR000198">
    <property type="entry name" value="RhoGAP_dom"/>
</dbReference>
<dbReference type="PANTHER" id="PTHR45808">
    <property type="entry name" value="RHO GTPASE-ACTIVATING PROTEIN 68F"/>
    <property type="match status" value="1"/>
</dbReference>
<accession>A0A653CIJ3</accession>